<dbReference type="SUPFAM" id="SSF51556">
    <property type="entry name" value="Metallo-dependent hydrolases"/>
    <property type="match status" value="1"/>
</dbReference>
<name>A0AAW9RHQ0_9GAMM</name>
<evidence type="ECO:0000313" key="3">
    <source>
        <dbReference type="Proteomes" id="UP001359886"/>
    </source>
</evidence>
<keyword evidence="3" id="KW-1185">Reference proteome</keyword>
<reference evidence="2 3" key="1">
    <citation type="submission" date="2024-02" db="EMBL/GenBank/DDBJ databases">
        <title>A novel Wenzhouxiangellaceae bacterium, isolated from coastal sediments.</title>
        <authorList>
            <person name="Du Z.-J."/>
            <person name="Ye Y.-Q."/>
            <person name="Zhang X.-Y."/>
        </authorList>
    </citation>
    <scope>NUCLEOTIDE SEQUENCE [LARGE SCALE GENOMIC DNA]</scope>
    <source>
        <strain evidence="2 3">CH-27</strain>
    </source>
</reference>
<organism evidence="2 3">
    <name type="scientific">Elongatibacter sediminis</name>
    <dbReference type="NCBI Taxonomy" id="3119006"/>
    <lineage>
        <taxon>Bacteria</taxon>
        <taxon>Pseudomonadati</taxon>
        <taxon>Pseudomonadota</taxon>
        <taxon>Gammaproteobacteria</taxon>
        <taxon>Chromatiales</taxon>
        <taxon>Wenzhouxiangellaceae</taxon>
        <taxon>Elongatibacter</taxon>
    </lineage>
</organism>
<gene>
    <name evidence="2" type="ORF">V3330_09735</name>
</gene>
<dbReference type="PANTHER" id="PTHR43135:SF3">
    <property type="entry name" value="ALPHA-D-RIBOSE 1-METHYLPHOSPHONATE 5-TRIPHOSPHATE DIPHOSPHATASE"/>
    <property type="match status" value="1"/>
</dbReference>
<protein>
    <submittedName>
        <fullName evidence="2">Amidohydrolase family protein</fullName>
    </submittedName>
</protein>
<feature type="domain" description="Amidohydrolase-related" evidence="1">
    <location>
        <begin position="378"/>
        <end position="463"/>
    </location>
</feature>
<proteinExistence type="predicted"/>
<evidence type="ECO:0000313" key="2">
    <source>
        <dbReference type="EMBL" id="MEJ8567905.1"/>
    </source>
</evidence>
<dbReference type="Proteomes" id="UP001359886">
    <property type="component" value="Unassembled WGS sequence"/>
</dbReference>
<dbReference type="Pfam" id="PF01979">
    <property type="entry name" value="Amidohydro_1"/>
    <property type="match status" value="1"/>
</dbReference>
<dbReference type="EMBL" id="JAZHOG010000005">
    <property type="protein sequence ID" value="MEJ8567905.1"/>
    <property type="molecule type" value="Genomic_DNA"/>
</dbReference>
<dbReference type="SUPFAM" id="SSF51338">
    <property type="entry name" value="Composite domain of metallo-dependent hydrolases"/>
    <property type="match status" value="1"/>
</dbReference>
<dbReference type="RefSeq" id="WP_354695225.1">
    <property type="nucleotide sequence ID" value="NZ_JAZHOG010000005.1"/>
</dbReference>
<dbReference type="Gene3D" id="3.40.50.10910">
    <property type="entry name" value="Amidohydrolase"/>
    <property type="match status" value="1"/>
</dbReference>
<accession>A0AAW9RHQ0</accession>
<dbReference type="Gene3D" id="1.20.58.520">
    <property type="entry name" value="Amidohydrolase"/>
    <property type="match status" value="1"/>
</dbReference>
<sequence>MFKKLLRSTFVLVVLVLFTAVGLLLWPLPEPPRNGLAGNFHIRNVAVVDVRTGSVRRNMDVVLRDGRIASVHPAGLSGADTALIPIDGSGKYVIPGLWDMHTHSLKIAPQYMHPLFIANGVTGVRDMSGCLSEPDSLFACIDDRRAWNDALGKGDGPSPRYVLQSSFQINGGGEVPEGFPAFFKARDAAEVRQLVAFHRAAGADFLKTYSELSPGAYRILADESRRQGLDLAGHRPLGVSLQQMLAAGQRSVEHPRLFLQECYVGAAEFRALADPLAAYDADLRWSMLDDHDAVRCAELMAAMADSDTWWTPTLQVLQMGALASDPDFRADPRLKYIPWLFRRLMWAPDADRAAAQAPDASGRELYPNLYRMALGHVGQAHAAGVKILAGTDAGDTYVFPGFGIHDELVELVRGGLSPAAALRSATLDAAGFAGREADYGSVAIGKSGDLLLLDASPLDDIAHTRSLAGLFFNGAYYDRDALDDLLEFAAEQAGSLHVNVHLFRDAVMSPLFRVQVAD</sequence>
<evidence type="ECO:0000259" key="1">
    <source>
        <dbReference type="Pfam" id="PF01979"/>
    </source>
</evidence>
<dbReference type="AlphaFoldDB" id="A0AAW9RHQ0"/>
<dbReference type="Gene3D" id="3.30.110.90">
    <property type="entry name" value="Amidohydrolase"/>
    <property type="match status" value="1"/>
</dbReference>
<dbReference type="Gene3D" id="2.30.40.10">
    <property type="entry name" value="Urease, subunit C, domain 1"/>
    <property type="match status" value="1"/>
</dbReference>
<dbReference type="InterPro" id="IPR032466">
    <property type="entry name" value="Metal_Hydrolase"/>
</dbReference>
<dbReference type="InterPro" id="IPR051781">
    <property type="entry name" value="Metallo-dep_Hydrolase"/>
</dbReference>
<dbReference type="GO" id="GO:0016810">
    <property type="term" value="F:hydrolase activity, acting on carbon-nitrogen (but not peptide) bonds"/>
    <property type="evidence" value="ECO:0007669"/>
    <property type="project" value="InterPro"/>
</dbReference>
<dbReference type="PANTHER" id="PTHR43135">
    <property type="entry name" value="ALPHA-D-RIBOSE 1-METHYLPHOSPHONATE 5-TRIPHOSPHATE DIPHOSPHATASE"/>
    <property type="match status" value="1"/>
</dbReference>
<dbReference type="InterPro" id="IPR006680">
    <property type="entry name" value="Amidohydro-rel"/>
</dbReference>
<dbReference type="InterPro" id="IPR011059">
    <property type="entry name" value="Metal-dep_hydrolase_composite"/>
</dbReference>
<comment type="caution">
    <text evidence="2">The sequence shown here is derived from an EMBL/GenBank/DDBJ whole genome shotgun (WGS) entry which is preliminary data.</text>
</comment>